<dbReference type="InterPro" id="IPR036291">
    <property type="entry name" value="NAD(P)-bd_dom_sf"/>
</dbReference>
<feature type="domain" description="Gfo/Idh/MocA-like oxidoreductase N-terminal" evidence="3">
    <location>
        <begin position="8"/>
        <end position="126"/>
    </location>
</feature>
<dbReference type="GO" id="GO:0016491">
    <property type="term" value="F:oxidoreductase activity"/>
    <property type="evidence" value="ECO:0007669"/>
    <property type="project" value="UniProtKB-KW"/>
</dbReference>
<proteinExistence type="inferred from homology"/>
<dbReference type="AlphaFoldDB" id="A0A1C3Y2E0"/>
<feature type="domain" description="GFO/IDH/MocA-like oxidoreductase" evidence="4">
    <location>
        <begin position="134"/>
        <end position="250"/>
    </location>
</feature>
<organism evidence="5 6">
    <name type="scientific">Rhizobium aethiopicum</name>
    <dbReference type="NCBI Taxonomy" id="1138170"/>
    <lineage>
        <taxon>Bacteria</taxon>
        <taxon>Pseudomonadati</taxon>
        <taxon>Pseudomonadota</taxon>
        <taxon>Alphaproteobacteria</taxon>
        <taxon>Hyphomicrobiales</taxon>
        <taxon>Rhizobiaceae</taxon>
        <taxon>Rhizobium/Agrobacterium group</taxon>
        <taxon>Rhizobium</taxon>
    </lineage>
</organism>
<gene>
    <name evidence="5" type="ORF">GA0061105_10589</name>
</gene>
<sequence>MAPNAEIGWAIMGTETIATEHMVSAIRSIGHLPLWVFSRNLQYAEAFASDLDISNATNDLTSVWAAPQVRFVYVSATRDRRPYHVAAAARAGKHILCDGPLCDDREQAAQLVKLCHDMKVTLAVHHVARASNVHQTMKRLIRDGDIGQLQSIIVVRGGPHQPPPQRRGQGESAAGDIFFDAAIESIDLVRYLTDAEPRQISGLKKVKDELPLHLAFLLRMNDGCIVQSHESFATSDIEDMVLVAGNKGSLIANGTLNGRGAGTLTRRIAGKNELIPIRERDVHAAAMHDFITGLHGRPRWLSTGEDSISNLHTIEALQTSVKTGELVDLHYMSATGTGAPS</sequence>
<dbReference type="SUPFAM" id="SSF51735">
    <property type="entry name" value="NAD(P)-binding Rossmann-fold domains"/>
    <property type="match status" value="1"/>
</dbReference>
<keyword evidence="2" id="KW-0560">Oxidoreductase</keyword>
<dbReference type="Gene3D" id="3.30.360.10">
    <property type="entry name" value="Dihydrodipicolinate Reductase, domain 2"/>
    <property type="match status" value="1"/>
</dbReference>
<dbReference type="Gene3D" id="3.40.50.720">
    <property type="entry name" value="NAD(P)-binding Rossmann-like Domain"/>
    <property type="match status" value="1"/>
</dbReference>
<evidence type="ECO:0000256" key="1">
    <source>
        <dbReference type="ARBA" id="ARBA00010928"/>
    </source>
</evidence>
<protein>
    <submittedName>
        <fullName evidence="5">1,5-anhydro-D-fructose reductase (1,5-anhydro-D-mannitol-forming)</fullName>
    </submittedName>
</protein>
<name>A0A1C3Y2E0_9HYPH</name>
<dbReference type="Proteomes" id="UP000198723">
    <property type="component" value="Unassembled WGS sequence"/>
</dbReference>
<dbReference type="InterPro" id="IPR000683">
    <property type="entry name" value="Gfo/Idh/MocA-like_OxRdtase_N"/>
</dbReference>
<dbReference type="PANTHER" id="PTHR43708:SF5">
    <property type="entry name" value="CONSERVED EXPRESSED OXIDOREDUCTASE (EUROFUNG)-RELATED"/>
    <property type="match status" value="1"/>
</dbReference>
<evidence type="ECO:0000313" key="5">
    <source>
        <dbReference type="EMBL" id="SCB58622.1"/>
    </source>
</evidence>
<dbReference type="SUPFAM" id="SSF55347">
    <property type="entry name" value="Glyceraldehyde-3-phosphate dehydrogenase-like, C-terminal domain"/>
    <property type="match status" value="1"/>
</dbReference>
<accession>A0A1C3Y2E0</accession>
<comment type="similarity">
    <text evidence="1">Belongs to the Gfo/Idh/MocA family.</text>
</comment>
<evidence type="ECO:0000256" key="2">
    <source>
        <dbReference type="ARBA" id="ARBA00023002"/>
    </source>
</evidence>
<evidence type="ECO:0000259" key="4">
    <source>
        <dbReference type="Pfam" id="PF22725"/>
    </source>
</evidence>
<dbReference type="InterPro" id="IPR051317">
    <property type="entry name" value="Gfo/Idh/MocA_oxidoreduct"/>
</dbReference>
<dbReference type="PANTHER" id="PTHR43708">
    <property type="entry name" value="CONSERVED EXPRESSED OXIDOREDUCTASE (EUROFUNG)"/>
    <property type="match status" value="1"/>
</dbReference>
<dbReference type="Pfam" id="PF01408">
    <property type="entry name" value="GFO_IDH_MocA"/>
    <property type="match status" value="1"/>
</dbReference>
<dbReference type="GO" id="GO:0000166">
    <property type="term" value="F:nucleotide binding"/>
    <property type="evidence" value="ECO:0007669"/>
    <property type="project" value="InterPro"/>
</dbReference>
<dbReference type="STRING" id="1138170.GA0061105_10589"/>
<reference evidence="5 6" key="1">
    <citation type="submission" date="2016-08" db="EMBL/GenBank/DDBJ databases">
        <authorList>
            <person name="Seilhamer J.J."/>
        </authorList>
    </citation>
    <scope>NUCLEOTIDE SEQUENCE [LARGE SCALE GENOMIC DNA]</scope>
    <source>
        <strain evidence="5 6">HBR26</strain>
    </source>
</reference>
<dbReference type="EMBL" id="FMAJ01000005">
    <property type="protein sequence ID" value="SCB58622.1"/>
    <property type="molecule type" value="Genomic_DNA"/>
</dbReference>
<evidence type="ECO:0000259" key="3">
    <source>
        <dbReference type="Pfam" id="PF01408"/>
    </source>
</evidence>
<dbReference type="InterPro" id="IPR055170">
    <property type="entry name" value="GFO_IDH_MocA-like_dom"/>
</dbReference>
<dbReference type="Pfam" id="PF22725">
    <property type="entry name" value="GFO_IDH_MocA_C3"/>
    <property type="match status" value="1"/>
</dbReference>
<evidence type="ECO:0000313" key="6">
    <source>
        <dbReference type="Proteomes" id="UP000198723"/>
    </source>
</evidence>